<keyword evidence="1" id="KW-1185">Reference proteome</keyword>
<dbReference type="AlphaFoldDB" id="A0A1I7WJE7"/>
<organism evidence="1 2">
    <name type="scientific">Heterorhabditis bacteriophora</name>
    <name type="common">Entomopathogenic nematode worm</name>
    <dbReference type="NCBI Taxonomy" id="37862"/>
    <lineage>
        <taxon>Eukaryota</taxon>
        <taxon>Metazoa</taxon>
        <taxon>Ecdysozoa</taxon>
        <taxon>Nematoda</taxon>
        <taxon>Chromadorea</taxon>
        <taxon>Rhabditida</taxon>
        <taxon>Rhabditina</taxon>
        <taxon>Rhabditomorpha</taxon>
        <taxon>Strongyloidea</taxon>
        <taxon>Heterorhabditidae</taxon>
        <taxon>Heterorhabditis</taxon>
    </lineage>
</organism>
<proteinExistence type="predicted"/>
<protein>
    <submittedName>
        <fullName evidence="2">NAD(P)H dehydrogenase subunit H</fullName>
    </submittedName>
</protein>
<dbReference type="WBParaSite" id="Hba_05142">
    <property type="protein sequence ID" value="Hba_05142"/>
    <property type="gene ID" value="Hba_05142"/>
</dbReference>
<evidence type="ECO:0000313" key="1">
    <source>
        <dbReference type="Proteomes" id="UP000095283"/>
    </source>
</evidence>
<accession>A0A1I7WJE7</accession>
<evidence type="ECO:0000313" key="2">
    <source>
        <dbReference type="WBParaSite" id="Hba_05142"/>
    </source>
</evidence>
<name>A0A1I7WJE7_HETBA</name>
<sequence length="149" mass="16552">MQIRQTRKGLGEQTGPKLSTFQDNDHLKAVGVASGDTIISEPFFKEPIDGWTGNIFFTIPAGLYTVGNLLWCLRYYVGSPRHLVKRSDLSTVRGQVKWLTFSSFYGRMLMKTVHLEEAMNSSRDCSVWTSTTGVLGGSNLLDSPIRCSA</sequence>
<reference evidence="2" key="1">
    <citation type="submission" date="2016-11" db="UniProtKB">
        <authorList>
            <consortium name="WormBaseParasite"/>
        </authorList>
    </citation>
    <scope>IDENTIFICATION</scope>
</reference>
<dbReference type="Proteomes" id="UP000095283">
    <property type="component" value="Unplaced"/>
</dbReference>